<evidence type="ECO:0000313" key="2">
    <source>
        <dbReference type="EMBL" id="GBG65628.1"/>
    </source>
</evidence>
<feature type="region of interest" description="Disordered" evidence="1">
    <location>
        <begin position="114"/>
        <end position="133"/>
    </location>
</feature>
<dbReference type="Gene3D" id="2.40.70.10">
    <property type="entry name" value="Acid Proteases"/>
    <property type="match status" value="1"/>
</dbReference>
<dbReference type="Proteomes" id="UP000265515">
    <property type="component" value="Unassembled WGS sequence"/>
</dbReference>
<evidence type="ECO:0008006" key="4">
    <source>
        <dbReference type="Google" id="ProtNLM"/>
    </source>
</evidence>
<keyword evidence="3" id="KW-1185">Reference proteome</keyword>
<feature type="region of interest" description="Disordered" evidence="1">
    <location>
        <begin position="143"/>
        <end position="217"/>
    </location>
</feature>
<dbReference type="CDD" id="cd00303">
    <property type="entry name" value="retropepsin_like"/>
    <property type="match status" value="1"/>
</dbReference>
<dbReference type="OrthoDB" id="2501290at2759"/>
<dbReference type="Gramene" id="GBG65628">
    <property type="protein sequence ID" value="GBG65628"/>
    <property type="gene ID" value="CBR_g51511"/>
</dbReference>
<dbReference type="EMBL" id="BFEA01000063">
    <property type="protein sequence ID" value="GBG65628.1"/>
    <property type="molecule type" value="Genomic_DNA"/>
</dbReference>
<reference evidence="2 3" key="1">
    <citation type="journal article" date="2018" name="Cell">
        <title>The Chara Genome: Secondary Complexity and Implications for Plant Terrestrialization.</title>
        <authorList>
            <person name="Nishiyama T."/>
            <person name="Sakayama H."/>
            <person name="Vries J.D."/>
            <person name="Buschmann H."/>
            <person name="Saint-Marcoux D."/>
            <person name="Ullrich K.K."/>
            <person name="Haas F.B."/>
            <person name="Vanderstraeten L."/>
            <person name="Becker D."/>
            <person name="Lang D."/>
            <person name="Vosolsobe S."/>
            <person name="Rombauts S."/>
            <person name="Wilhelmsson P.K.I."/>
            <person name="Janitza P."/>
            <person name="Kern R."/>
            <person name="Heyl A."/>
            <person name="Rumpler F."/>
            <person name="Villalobos L.I.A.C."/>
            <person name="Clay J.M."/>
            <person name="Skokan R."/>
            <person name="Toyoda A."/>
            <person name="Suzuki Y."/>
            <person name="Kagoshima H."/>
            <person name="Schijlen E."/>
            <person name="Tajeshwar N."/>
            <person name="Catarino B."/>
            <person name="Hetherington A.J."/>
            <person name="Saltykova A."/>
            <person name="Bonnot C."/>
            <person name="Breuninger H."/>
            <person name="Symeonidi A."/>
            <person name="Radhakrishnan G.V."/>
            <person name="Van Nieuwerburgh F."/>
            <person name="Deforce D."/>
            <person name="Chang C."/>
            <person name="Karol K.G."/>
            <person name="Hedrich R."/>
            <person name="Ulvskov P."/>
            <person name="Glockner G."/>
            <person name="Delwiche C.F."/>
            <person name="Petrasek J."/>
            <person name="Van de Peer Y."/>
            <person name="Friml J."/>
            <person name="Beilby M."/>
            <person name="Dolan L."/>
            <person name="Kohara Y."/>
            <person name="Sugano S."/>
            <person name="Fujiyama A."/>
            <person name="Delaux P.-M."/>
            <person name="Quint M."/>
            <person name="TheiBen G."/>
            <person name="Hagemann M."/>
            <person name="Harholt J."/>
            <person name="Dunand C."/>
            <person name="Zachgo S."/>
            <person name="Langdale J."/>
            <person name="Maumus F."/>
            <person name="Straeten D.V.D."/>
            <person name="Gould S.B."/>
            <person name="Rensing S.A."/>
        </authorList>
    </citation>
    <scope>NUCLEOTIDE SEQUENCE [LARGE SCALE GENOMIC DNA]</scope>
    <source>
        <strain evidence="2 3">S276</strain>
    </source>
</reference>
<sequence length="479" mass="53938">MNAANGSWARFRDGIQRKYRLGDGLLTTTNLEAMNKDDFTTIGTFVQEFKKMARKVHGISEEAQCAIFLGLLTASEASELTSHGGGNAKLTWATIDKGVEDGSLDQVEQHQMRLQRRKRKERGTTASGTPGVKRIVTDVLAELGYGKDTEAPPRKGPEPQCRKEVVEVPEEEEEEDDDAEDERLRQEEDRRTELRAKKRGIREEAEPSQQDDVPKKKKYAVQLEEGFNVERMVDRLLEGHNVLMNLRDILACPPRFRDGLKGLLSRRLLPSVHLSTILPREVGWTEAGTRMTWKCATCGLVDLVVKEKKCVAMMDTGVEMNIIKERDALMLGLEIDRAEHGILHGANCKAVFCGMASNVIIEISKVRARTCFFVMSDVDHPILLGRLFMCRTETSIFNKHDGTMILLMSDPACGNYEVITCRNTGSESERNRPNPDSFTFVASENERRRLWEEHVEEGRAEVLSLSLTDVNKAMEIVAT</sequence>
<accession>A0A388K6E7</accession>
<organism evidence="2 3">
    <name type="scientific">Chara braunii</name>
    <name type="common">Braun's stonewort</name>
    <dbReference type="NCBI Taxonomy" id="69332"/>
    <lineage>
        <taxon>Eukaryota</taxon>
        <taxon>Viridiplantae</taxon>
        <taxon>Streptophyta</taxon>
        <taxon>Charophyceae</taxon>
        <taxon>Charales</taxon>
        <taxon>Characeae</taxon>
        <taxon>Chara</taxon>
    </lineage>
</organism>
<proteinExistence type="predicted"/>
<evidence type="ECO:0000256" key="1">
    <source>
        <dbReference type="SAM" id="MobiDB-lite"/>
    </source>
</evidence>
<dbReference type="SUPFAM" id="SSF50630">
    <property type="entry name" value="Acid proteases"/>
    <property type="match status" value="1"/>
</dbReference>
<comment type="caution">
    <text evidence="2">The sequence shown here is derived from an EMBL/GenBank/DDBJ whole genome shotgun (WGS) entry which is preliminary data.</text>
</comment>
<name>A0A388K6E7_CHABU</name>
<feature type="compositionally biased region" description="Basic and acidic residues" evidence="1">
    <location>
        <begin position="182"/>
        <end position="205"/>
    </location>
</feature>
<dbReference type="AlphaFoldDB" id="A0A388K6E7"/>
<evidence type="ECO:0000313" key="3">
    <source>
        <dbReference type="Proteomes" id="UP000265515"/>
    </source>
</evidence>
<feature type="compositionally biased region" description="Basic and acidic residues" evidence="1">
    <location>
        <begin position="145"/>
        <end position="166"/>
    </location>
</feature>
<protein>
    <recommendedName>
        <fullName evidence="4">Peptidase A2 domain-containing protein</fullName>
    </recommendedName>
</protein>
<gene>
    <name evidence="2" type="ORF">CBR_g51511</name>
</gene>
<dbReference type="InterPro" id="IPR021109">
    <property type="entry name" value="Peptidase_aspartic_dom_sf"/>
</dbReference>
<feature type="compositionally biased region" description="Acidic residues" evidence="1">
    <location>
        <begin position="167"/>
        <end position="181"/>
    </location>
</feature>